<gene>
    <name evidence="2" type="ORF">BSAL_39320</name>
</gene>
<sequence length="265" mass="29854">MLHPQNVSAFFFPSDVSDKPHNHRITRNMDDARHFRPNNFNSGLFSCTDDRDSCLDGAFCPWCQISTQYNMFQNREMGNLPHIFIPLFVLDYVSGRLVLSCVSVMMRNRARRTLALEEETDMDSCCKAFCCSQCSICQVYREMSIRRHWPGGVCVGKRYVKEGLVVPPSIQQLGRPGGEHSLDDPRFEHQGGAQDMQPIVYGFPMATADASNVAYSERRSDRHRQDIVPPPASVEAHHQDATAPPPEYPVYGFEGGRPIAGPKSV</sequence>
<dbReference type="PANTHER" id="PTHR15907">
    <property type="entry name" value="DUF614 FAMILY PROTEIN-RELATED"/>
    <property type="match status" value="1"/>
</dbReference>
<dbReference type="AlphaFoldDB" id="A0A0S4JTN1"/>
<evidence type="ECO:0000256" key="1">
    <source>
        <dbReference type="SAM" id="MobiDB-lite"/>
    </source>
</evidence>
<dbReference type="NCBIfam" id="TIGR01571">
    <property type="entry name" value="A_thal_Cys_rich"/>
    <property type="match status" value="1"/>
</dbReference>
<feature type="region of interest" description="Disordered" evidence="1">
    <location>
        <begin position="216"/>
        <end position="249"/>
    </location>
</feature>
<proteinExistence type="predicted"/>
<name>A0A0S4JTN1_BODSA</name>
<dbReference type="Pfam" id="PF04749">
    <property type="entry name" value="PLAC8"/>
    <property type="match status" value="1"/>
</dbReference>
<feature type="compositionally biased region" description="Basic and acidic residues" evidence="1">
    <location>
        <begin position="216"/>
        <end position="226"/>
    </location>
</feature>
<dbReference type="InterPro" id="IPR006461">
    <property type="entry name" value="PLAC_motif_containing"/>
</dbReference>
<dbReference type="VEuPathDB" id="TriTrypDB:BSAL_39320"/>
<accession>A0A0S4JTN1</accession>
<dbReference type="OrthoDB" id="1045822at2759"/>
<dbReference type="EMBL" id="CYKH01002084">
    <property type="protein sequence ID" value="CUG92779.1"/>
    <property type="molecule type" value="Genomic_DNA"/>
</dbReference>
<evidence type="ECO:0000313" key="3">
    <source>
        <dbReference type="Proteomes" id="UP000051952"/>
    </source>
</evidence>
<keyword evidence="3" id="KW-1185">Reference proteome</keyword>
<dbReference type="Proteomes" id="UP000051952">
    <property type="component" value="Unassembled WGS sequence"/>
</dbReference>
<reference evidence="3" key="1">
    <citation type="submission" date="2015-09" db="EMBL/GenBank/DDBJ databases">
        <authorList>
            <consortium name="Pathogen Informatics"/>
        </authorList>
    </citation>
    <scope>NUCLEOTIDE SEQUENCE [LARGE SCALE GENOMIC DNA]</scope>
    <source>
        <strain evidence="3">Lake Konstanz</strain>
    </source>
</reference>
<protein>
    <submittedName>
        <fullName evidence="2">Ama1 protein, putative</fullName>
    </submittedName>
</protein>
<evidence type="ECO:0000313" key="2">
    <source>
        <dbReference type="EMBL" id="CUG92779.1"/>
    </source>
</evidence>
<organism evidence="2 3">
    <name type="scientific">Bodo saltans</name>
    <name type="common">Flagellated protozoan</name>
    <dbReference type="NCBI Taxonomy" id="75058"/>
    <lineage>
        <taxon>Eukaryota</taxon>
        <taxon>Discoba</taxon>
        <taxon>Euglenozoa</taxon>
        <taxon>Kinetoplastea</taxon>
        <taxon>Metakinetoplastina</taxon>
        <taxon>Eubodonida</taxon>
        <taxon>Bodonidae</taxon>
        <taxon>Bodo</taxon>
    </lineage>
</organism>